<feature type="compositionally biased region" description="Polar residues" evidence="1">
    <location>
        <begin position="9"/>
        <end position="20"/>
    </location>
</feature>
<gene>
    <name evidence="2" type="ORF">MGAL_10B033371</name>
</gene>
<feature type="region of interest" description="Disordered" evidence="1">
    <location>
        <begin position="40"/>
        <end position="77"/>
    </location>
</feature>
<evidence type="ECO:0000313" key="3">
    <source>
        <dbReference type="Proteomes" id="UP000596742"/>
    </source>
</evidence>
<evidence type="ECO:0000313" key="2">
    <source>
        <dbReference type="EMBL" id="VDI26427.1"/>
    </source>
</evidence>
<protein>
    <submittedName>
        <fullName evidence="2">Uncharacterized protein</fullName>
    </submittedName>
</protein>
<keyword evidence="3" id="KW-1185">Reference proteome</keyword>
<evidence type="ECO:0000256" key="1">
    <source>
        <dbReference type="SAM" id="MobiDB-lite"/>
    </source>
</evidence>
<reference evidence="2" key="1">
    <citation type="submission" date="2018-11" db="EMBL/GenBank/DDBJ databases">
        <authorList>
            <person name="Alioto T."/>
            <person name="Alioto T."/>
        </authorList>
    </citation>
    <scope>NUCLEOTIDE SEQUENCE</scope>
</reference>
<name>A0A8B6DYL4_MYTGA</name>
<dbReference type="AlphaFoldDB" id="A0A8B6DYL4"/>
<sequence>MEETELKTCISTGTKNSINQESEKNEQRIEERMETNLTMRCIPNGNSSKQRHGITPTQQGVKKNHKGTKNKNDKEDIITAQKTRILNLENEIKHMKTVLDTIVQRGENKINEQPSVHGTTEKNEQSNTQHAF</sequence>
<accession>A0A8B6DYL4</accession>
<organism evidence="2 3">
    <name type="scientific">Mytilus galloprovincialis</name>
    <name type="common">Mediterranean mussel</name>
    <dbReference type="NCBI Taxonomy" id="29158"/>
    <lineage>
        <taxon>Eukaryota</taxon>
        <taxon>Metazoa</taxon>
        <taxon>Spiralia</taxon>
        <taxon>Lophotrochozoa</taxon>
        <taxon>Mollusca</taxon>
        <taxon>Bivalvia</taxon>
        <taxon>Autobranchia</taxon>
        <taxon>Pteriomorphia</taxon>
        <taxon>Mytilida</taxon>
        <taxon>Mytiloidea</taxon>
        <taxon>Mytilidae</taxon>
        <taxon>Mytilinae</taxon>
        <taxon>Mytilus</taxon>
    </lineage>
</organism>
<dbReference type="EMBL" id="UYJE01004254">
    <property type="protein sequence ID" value="VDI26427.1"/>
    <property type="molecule type" value="Genomic_DNA"/>
</dbReference>
<comment type="caution">
    <text evidence="2">The sequence shown here is derived from an EMBL/GenBank/DDBJ whole genome shotgun (WGS) entry which is preliminary data.</text>
</comment>
<feature type="region of interest" description="Disordered" evidence="1">
    <location>
        <begin position="1"/>
        <end position="27"/>
    </location>
</feature>
<feature type="region of interest" description="Disordered" evidence="1">
    <location>
        <begin position="109"/>
        <end position="132"/>
    </location>
</feature>
<proteinExistence type="predicted"/>
<dbReference type="Proteomes" id="UP000596742">
    <property type="component" value="Unassembled WGS sequence"/>
</dbReference>